<name>A0A1J9PB68_9EURO</name>
<dbReference type="VEuPathDB" id="FungiDB:ACJ73_09223"/>
<dbReference type="GO" id="GO:0016020">
    <property type="term" value="C:membrane"/>
    <property type="evidence" value="ECO:0007669"/>
    <property type="project" value="GOC"/>
</dbReference>
<dbReference type="Proteomes" id="UP000242791">
    <property type="component" value="Unassembled WGS sequence"/>
</dbReference>
<gene>
    <name evidence="4" type="ORF">ACJ73_09223</name>
</gene>
<keyword evidence="2" id="KW-0808">Transferase</keyword>
<dbReference type="EMBL" id="LGTZ01002497">
    <property type="protein sequence ID" value="OJD13270.1"/>
    <property type="molecule type" value="Genomic_DNA"/>
</dbReference>
<dbReference type="OrthoDB" id="409543at2759"/>
<dbReference type="GO" id="GO:0000030">
    <property type="term" value="F:mannosyltransferase activity"/>
    <property type="evidence" value="ECO:0007669"/>
    <property type="project" value="TreeGrafter"/>
</dbReference>
<keyword evidence="5" id="KW-1185">Reference proteome</keyword>
<dbReference type="InterPro" id="IPR029044">
    <property type="entry name" value="Nucleotide-diphossugar_trans"/>
</dbReference>
<comment type="similarity">
    <text evidence="1">Belongs to the glycosyltransferase 32 family.</text>
</comment>
<feature type="signal peptide" evidence="3">
    <location>
        <begin position="1"/>
        <end position="30"/>
    </location>
</feature>
<accession>A0A1J9PB68</accession>
<evidence type="ECO:0000313" key="4">
    <source>
        <dbReference type="EMBL" id="OJD13270.1"/>
    </source>
</evidence>
<dbReference type="GO" id="GO:0051999">
    <property type="term" value="P:mannosyl-inositol phosphorylceramide biosynthetic process"/>
    <property type="evidence" value="ECO:0007669"/>
    <property type="project" value="TreeGrafter"/>
</dbReference>
<sequence length="384" mass="43674">MRASRLGRPISVCLLLWLLMSSFFVFKASQSKQIVFNRPTERWGMDLGAGCPPHIAAPSPDPNMDPKLARPLSAAELLCRPLPSDYSSVPKLLHQSWKTNELPAKFEKWSRVCREKNPDWEWVLWTNDDNLNLVRQYFPWFEEAYLELPGDIYRADFSRNLYMYLFGGVYVDLDTDCLRPISAVFEAFDIPNSENTTVAAAADGNHITQFAVFGRMGTNNDFDNSIPNAWMASSPGHPFYLMPPFSVLPKIAKDKSYISWLFQQVSAEKWTGPVALYNAILDFNTNGLSKEAASLAAVGPFASLAKESKQEIILLPSHWIYPYDWTVKELQPVCSAETETFDAKACRERLEVDKKGGISITYWSHTHDNKKDNVKNIDRLNRND</sequence>
<organism evidence="4 5">
    <name type="scientific">Blastomyces percursus</name>
    <dbReference type="NCBI Taxonomy" id="1658174"/>
    <lineage>
        <taxon>Eukaryota</taxon>
        <taxon>Fungi</taxon>
        <taxon>Dikarya</taxon>
        <taxon>Ascomycota</taxon>
        <taxon>Pezizomycotina</taxon>
        <taxon>Eurotiomycetes</taxon>
        <taxon>Eurotiomycetidae</taxon>
        <taxon>Onygenales</taxon>
        <taxon>Ajellomycetaceae</taxon>
        <taxon>Blastomyces</taxon>
    </lineage>
</organism>
<dbReference type="SUPFAM" id="SSF53448">
    <property type="entry name" value="Nucleotide-diphospho-sugar transferases"/>
    <property type="match status" value="1"/>
</dbReference>
<evidence type="ECO:0000313" key="5">
    <source>
        <dbReference type="Proteomes" id="UP000242791"/>
    </source>
</evidence>
<evidence type="ECO:0000256" key="1">
    <source>
        <dbReference type="ARBA" id="ARBA00009003"/>
    </source>
</evidence>
<feature type="chain" id="PRO_5009656448" evidence="3">
    <location>
        <begin position="31"/>
        <end position="384"/>
    </location>
</feature>
<dbReference type="PANTHER" id="PTHR32385:SF23">
    <property type="entry name" value="NUCLEOTIDE-DIPHOSPHO-SUGAR TRANSFERASE"/>
    <property type="match status" value="1"/>
</dbReference>
<dbReference type="Gene3D" id="3.90.550.20">
    <property type="match status" value="1"/>
</dbReference>
<comment type="caution">
    <text evidence="4">The sequence shown here is derived from an EMBL/GenBank/DDBJ whole genome shotgun (WGS) entry which is preliminary data.</text>
</comment>
<protein>
    <submittedName>
        <fullName evidence="4">Uncharacterized protein</fullName>
    </submittedName>
</protein>
<dbReference type="InterPro" id="IPR007577">
    <property type="entry name" value="GlycoTrfase_DXD_sugar-bd_CS"/>
</dbReference>
<dbReference type="AlphaFoldDB" id="A0A1J9PB68"/>
<reference evidence="4 5" key="1">
    <citation type="submission" date="2015-08" db="EMBL/GenBank/DDBJ databases">
        <title>Emmonsia species relationships and genome sequence.</title>
        <authorList>
            <person name="Cuomo C.A."/>
            <person name="Schwartz I.S."/>
            <person name="Kenyon C."/>
            <person name="De Hoog G.S."/>
            <person name="Govender N.P."/>
            <person name="Botha A."/>
            <person name="Moreno L."/>
            <person name="De Vries M."/>
            <person name="Munoz J.F."/>
            <person name="Stielow J.B."/>
        </authorList>
    </citation>
    <scope>NUCLEOTIDE SEQUENCE [LARGE SCALE GENOMIC DNA]</scope>
    <source>
        <strain evidence="4 5">EI222</strain>
    </source>
</reference>
<keyword evidence="3" id="KW-0732">Signal</keyword>
<evidence type="ECO:0000256" key="2">
    <source>
        <dbReference type="ARBA" id="ARBA00022679"/>
    </source>
</evidence>
<dbReference type="Pfam" id="PF04488">
    <property type="entry name" value="Gly_transf_sug"/>
    <property type="match status" value="1"/>
</dbReference>
<proteinExistence type="inferred from homology"/>
<dbReference type="InterPro" id="IPR051706">
    <property type="entry name" value="Glycosyltransferase_domain"/>
</dbReference>
<evidence type="ECO:0000256" key="3">
    <source>
        <dbReference type="SAM" id="SignalP"/>
    </source>
</evidence>
<dbReference type="PANTHER" id="PTHR32385">
    <property type="entry name" value="MANNOSYL PHOSPHORYLINOSITOL CERAMIDE SYNTHASE"/>
    <property type="match status" value="1"/>
</dbReference>